<dbReference type="GeneID" id="85316716"/>
<proteinExistence type="predicted"/>
<name>A0AA40B552_9PEZI</name>
<protein>
    <submittedName>
        <fullName evidence="1">Uncharacterized protein</fullName>
    </submittedName>
</protein>
<organism evidence="1 2">
    <name type="scientific">Lasiosphaeria miniovina</name>
    <dbReference type="NCBI Taxonomy" id="1954250"/>
    <lineage>
        <taxon>Eukaryota</taxon>
        <taxon>Fungi</taxon>
        <taxon>Dikarya</taxon>
        <taxon>Ascomycota</taxon>
        <taxon>Pezizomycotina</taxon>
        <taxon>Sordariomycetes</taxon>
        <taxon>Sordariomycetidae</taxon>
        <taxon>Sordariales</taxon>
        <taxon>Lasiosphaeriaceae</taxon>
        <taxon>Lasiosphaeria</taxon>
    </lineage>
</organism>
<dbReference type="EMBL" id="JAUIRO010000002">
    <property type="protein sequence ID" value="KAK0727860.1"/>
    <property type="molecule type" value="Genomic_DNA"/>
</dbReference>
<sequence>MNEILNNAVSPRAVIALSRDKPRMQLCSLGGESMSTSPLSCKPRASFCSFCSDSPIGRNEILTSLFSRTPKHQGECLRERSLWGRSHNRQKLWGGHVSLPFRALLRLLSFCSANVPQQDSFSISLSGALAQPPQYGSWNRSWMEGSVYCIITYLGYSVLRQPEWYLVKARQSREGQYLVHYSAPSNNLRLLGVPHPYFWCSNWLPPAEKWGGFWTDARPVQLRKNSAT</sequence>
<evidence type="ECO:0000313" key="1">
    <source>
        <dbReference type="EMBL" id="KAK0727860.1"/>
    </source>
</evidence>
<comment type="caution">
    <text evidence="1">The sequence shown here is derived from an EMBL/GenBank/DDBJ whole genome shotgun (WGS) entry which is preliminary data.</text>
</comment>
<evidence type="ECO:0000313" key="2">
    <source>
        <dbReference type="Proteomes" id="UP001172101"/>
    </source>
</evidence>
<reference evidence="1" key="1">
    <citation type="submission" date="2023-06" db="EMBL/GenBank/DDBJ databases">
        <title>Genome-scale phylogeny and comparative genomics of the fungal order Sordariales.</title>
        <authorList>
            <consortium name="Lawrence Berkeley National Laboratory"/>
            <person name="Hensen N."/>
            <person name="Bonometti L."/>
            <person name="Westerberg I."/>
            <person name="Brannstrom I.O."/>
            <person name="Guillou S."/>
            <person name="Cros-Aarteil S."/>
            <person name="Calhoun S."/>
            <person name="Haridas S."/>
            <person name="Kuo A."/>
            <person name="Mondo S."/>
            <person name="Pangilinan J."/>
            <person name="Riley R."/>
            <person name="LaButti K."/>
            <person name="Andreopoulos B."/>
            <person name="Lipzen A."/>
            <person name="Chen C."/>
            <person name="Yanf M."/>
            <person name="Daum C."/>
            <person name="Ng V."/>
            <person name="Clum A."/>
            <person name="Steindorff A."/>
            <person name="Ohm R."/>
            <person name="Martin F."/>
            <person name="Silar P."/>
            <person name="Natvig D."/>
            <person name="Lalanne C."/>
            <person name="Gautier V."/>
            <person name="Ament-velasquez S.L."/>
            <person name="Kruys A."/>
            <person name="Hutchinson M.I."/>
            <person name="Powell A.J."/>
            <person name="Barry K."/>
            <person name="Miller A.N."/>
            <person name="Grigoriev I.V."/>
            <person name="Debuchy R."/>
            <person name="Gladieux P."/>
            <person name="Thoren M.H."/>
            <person name="Johannesson H."/>
        </authorList>
    </citation>
    <scope>NUCLEOTIDE SEQUENCE</scope>
    <source>
        <strain evidence="1">SMH2392-1A</strain>
    </source>
</reference>
<dbReference type="Proteomes" id="UP001172101">
    <property type="component" value="Unassembled WGS sequence"/>
</dbReference>
<dbReference type="RefSeq" id="XP_060300715.1">
    <property type="nucleotide sequence ID" value="XM_060433445.1"/>
</dbReference>
<keyword evidence="2" id="KW-1185">Reference proteome</keyword>
<dbReference type="AlphaFoldDB" id="A0AA40B552"/>
<gene>
    <name evidence="1" type="ORF">B0T26DRAFT_147419</name>
</gene>
<accession>A0AA40B552</accession>